<keyword evidence="2" id="KW-0645">Protease</keyword>
<dbReference type="SUPFAM" id="SSF54001">
    <property type="entry name" value="Cysteine proteinases"/>
    <property type="match status" value="1"/>
</dbReference>
<sequence>MAGSDPRLTVARPDLAAASLRGLVDADRYVTGRPAMVTVPLADLRDRPDAPALSSQLRAGAMVTVYEEDESTGMAWVQAGADSYVGYLDRTALGVPVEPTHIVHVRQTHAYPEANMKRRPALALSLGAAVTVVGEEGDFLRTGFGHVPRQHLAPMGALPDSDPVTVAERLVGTPYLWGGTSAFGIDCSGLVQLALAMVGRDGPRDADQQEAAVGVRLDPDAPLRRGDLVFWRGHVGWMADDRTLLHANAHAMAVSFEPLRDAMARIRDAGEGDVTAVRRP</sequence>
<evidence type="ECO:0000256" key="3">
    <source>
        <dbReference type="ARBA" id="ARBA00022801"/>
    </source>
</evidence>
<proteinExistence type="inferred from homology"/>
<dbReference type="InterPro" id="IPR000064">
    <property type="entry name" value="NLP_P60_dom"/>
</dbReference>
<dbReference type="InterPro" id="IPR051794">
    <property type="entry name" value="PG_Endopeptidase_C40"/>
</dbReference>
<keyword evidence="7" id="KW-1185">Reference proteome</keyword>
<evidence type="ECO:0000256" key="2">
    <source>
        <dbReference type="ARBA" id="ARBA00022670"/>
    </source>
</evidence>
<dbReference type="Gene3D" id="3.90.1720.10">
    <property type="entry name" value="endopeptidase domain like (from Nostoc punctiforme)"/>
    <property type="match status" value="1"/>
</dbReference>
<keyword evidence="3" id="KW-0378">Hydrolase</keyword>
<dbReference type="PANTHER" id="PTHR47359:SF3">
    <property type="entry name" value="NLP_P60 DOMAIN-CONTAINING PROTEIN-RELATED"/>
    <property type="match status" value="1"/>
</dbReference>
<evidence type="ECO:0000313" key="7">
    <source>
        <dbReference type="Proteomes" id="UP000436016"/>
    </source>
</evidence>
<comment type="caution">
    <text evidence="6">The sequence shown here is derived from an EMBL/GenBank/DDBJ whole genome shotgun (WGS) entry which is preliminary data.</text>
</comment>
<evidence type="ECO:0000259" key="5">
    <source>
        <dbReference type="PROSITE" id="PS51935"/>
    </source>
</evidence>
<dbReference type="PROSITE" id="PS51935">
    <property type="entry name" value="NLPC_P60"/>
    <property type="match status" value="1"/>
</dbReference>
<dbReference type="InterPro" id="IPR041382">
    <property type="entry name" value="SH3_16"/>
</dbReference>
<dbReference type="InterPro" id="IPR038765">
    <property type="entry name" value="Papain-like_cys_pep_sf"/>
</dbReference>
<dbReference type="EMBL" id="WUWG01000001">
    <property type="protein sequence ID" value="MXU64588.1"/>
    <property type="molecule type" value="Genomic_DNA"/>
</dbReference>
<accession>A0A6B0TS80</accession>
<dbReference type="PANTHER" id="PTHR47359">
    <property type="entry name" value="PEPTIDOGLYCAN DL-ENDOPEPTIDASE CWLO"/>
    <property type="match status" value="1"/>
</dbReference>
<dbReference type="GO" id="GO:0008234">
    <property type="term" value="F:cysteine-type peptidase activity"/>
    <property type="evidence" value="ECO:0007669"/>
    <property type="project" value="UniProtKB-KW"/>
</dbReference>
<dbReference type="GO" id="GO:0006508">
    <property type="term" value="P:proteolysis"/>
    <property type="evidence" value="ECO:0007669"/>
    <property type="project" value="UniProtKB-KW"/>
</dbReference>
<name>A0A6B0TS80_9RHOB</name>
<protein>
    <recommendedName>
        <fullName evidence="5">NlpC/P60 domain-containing protein</fullName>
    </recommendedName>
</protein>
<dbReference type="Proteomes" id="UP000436016">
    <property type="component" value="Unassembled WGS sequence"/>
</dbReference>
<organism evidence="6 7">
    <name type="scientific">Oceanomicrobium pacificus</name>
    <dbReference type="NCBI Taxonomy" id="2692916"/>
    <lineage>
        <taxon>Bacteria</taxon>
        <taxon>Pseudomonadati</taxon>
        <taxon>Pseudomonadota</taxon>
        <taxon>Alphaproteobacteria</taxon>
        <taxon>Rhodobacterales</taxon>
        <taxon>Paracoccaceae</taxon>
        <taxon>Oceanomicrobium</taxon>
    </lineage>
</organism>
<gene>
    <name evidence="6" type="ORF">GSH16_03945</name>
</gene>
<reference evidence="6 7" key="1">
    <citation type="submission" date="2019-12" db="EMBL/GenBank/DDBJ databases">
        <title>Strain KN286 was isolated from seawater, which was collected from Caroline Seamount in the tropical western Pacific.</title>
        <authorList>
            <person name="Wang Q."/>
        </authorList>
    </citation>
    <scope>NUCLEOTIDE SEQUENCE [LARGE SCALE GENOMIC DNA]</scope>
    <source>
        <strain evidence="6 7">KN286</strain>
    </source>
</reference>
<keyword evidence="4" id="KW-0788">Thiol protease</keyword>
<dbReference type="Pfam" id="PF18348">
    <property type="entry name" value="SH3_16"/>
    <property type="match status" value="1"/>
</dbReference>
<evidence type="ECO:0000313" key="6">
    <source>
        <dbReference type="EMBL" id="MXU64588.1"/>
    </source>
</evidence>
<feature type="domain" description="NlpC/P60" evidence="5">
    <location>
        <begin position="157"/>
        <end position="280"/>
    </location>
</feature>
<evidence type="ECO:0000256" key="1">
    <source>
        <dbReference type="ARBA" id="ARBA00007074"/>
    </source>
</evidence>
<comment type="similarity">
    <text evidence="1">Belongs to the peptidase C40 family.</text>
</comment>
<evidence type="ECO:0000256" key="4">
    <source>
        <dbReference type="ARBA" id="ARBA00022807"/>
    </source>
</evidence>
<dbReference type="AlphaFoldDB" id="A0A6B0TS80"/>
<dbReference type="Pfam" id="PF00877">
    <property type="entry name" value="NLPC_P60"/>
    <property type="match status" value="1"/>
</dbReference>
<dbReference type="RefSeq" id="WP_160852117.1">
    <property type="nucleotide sequence ID" value="NZ_WUWG01000001.1"/>
</dbReference>